<gene>
    <name evidence="3" type="ORF">PG996_005910</name>
</gene>
<evidence type="ECO:0000313" key="4">
    <source>
        <dbReference type="Proteomes" id="UP001446871"/>
    </source>
</evidence>
<evidence type="ECO:0000256" key="2">
    <source>
        <dbReference type="SAM" id="Phobius"/>
    </source>
</evidence>
<proteinExistence type="predicted"/>
<feature type="region of interest" description="Disordered" evidence="1">
    <location>
        <begin position="100"/>
        <end position="126"/>
    </location>
</feature>
<evidence type="ECO:0000313" key="3">
    <source>
        <dbReference type="EMBL" id="KAK8072562.1"/>
    </source>
</evidence>
<dbReference type="Proteomes" id="UP001446871">
    <property type="component" value="Unassembled WGS sequence"/>
</dbReference>
<accession>A0ABR1VNX1</accession>
<keyword evidence="4" id="KW-1185">Reference proteome</keyword>
<feature type="transmembrane region" description="Helical" evidence="2">
    <location>
        <begin position="12"/>
        <end position="32"/>
    </location>
</feature>
<protein>
    <submittedName>
        <fullName evidence="3">Integral membrane protein</fullName>
    </submittedName>
</protein>
<keyword evidence="2" id="KW-1133">Transmembrane helix</keyword>
<evidence type="ECO:0000256" key="1">
    <source>
        <dbReference type="SAM" id="MobiDB-lite"/>
    </source>
</evidence>
<reference evidence="3 4" key="1">
    <citation type="submission" date="2023-01" db="EMBL/GenBank/DDBJ databases">
        <title>Analysis of 21 Apiospora genomes using comparative genomics revels a genus with tremendous synthesis potential of carbohydrate active enzymes and secondary metabolites.</title>
        <authorList>
            <person name="Sorensen T."/>
        </authorList>
    </citation>
    <scope>NUCLEOTIDE SEQUENCE [LARGE SCALE GENOMIC DNA]</scope>
    <source>
        <strain evidence="3 4">CBS 83171</strain>
    </source>
</reference>
<dbReference type="EMBL" id="JAQQWM010000003">
    <property type="protein sequence ID" value="KAK8072562.1"/>
    <property type="molecule type" value="Genomic_DNA"/>
</dbReference>
<sequence length="148" mass="16623">MRIDLTGTMELAIFLRIFEMLLGILCVSIPMLRPVYARLRTKTRTALHPSESNPDDLEAIYQRPKKSVGGNLGLQDPTLNTHDHPENVWEMRDYDPGRPKVGYAGFVTAGPAPNEDQSDDGGSEQKLTQAVTHGTVIQVERKWTIHRD</sequence>
<keyword evidence="2" id="KW-0472">Membrane</keyword>
<keyword evidence="2" id="KW-0812">Transmembrane</keyword>
<organism evidence="3 4">
    <name type="scientific">Apiospora saccharicola</name>
    <dbReference type="NCBI Taxonomy" id="335842"/>
    <lineage>
        <taxon>Eukaryota</taxon>
        <taxon>Fungi</taxon>
        <taxon>Dikarya</taxon>
        <taxon>Ascomycota</taxon>
        <taxon>Pezizomycotina</taxon>
        <taxon>Sordariomycetes</taxon>
        <taxon>Xylariomycetidae</taxon>
        <taxon>Amphisphaeriales</taxon>
        <taxon>Apiosporaceae</taxon>
        <taxon>Apiospora</taxon>
    </lineage>
</organism>
<name>A0ABR1VNX1_9PEZI</name>
<comment type="caution">
    <text evidence="3">The sequence shown here is derived from an EMBL/GenBank/DDBJ whole genome shotgun (WGS) entry which is preliminary data.</text>
</comment>